<name>A0A3Q2G047_CYPVA</name>
<evidence type="ECO:0000313" key="1">
    <source>
        <dbReference type="Ensembl" id="ENSCVAP00000014630.1"/>
    </source>
</evidence>
<dbReference type="Proteomes" id="UP000265020">
    <property type="component" value="Unassembled WGS sequence"/>
</dbReference>
<reference evidence="1" key="1">
    <citation type="submission" date="2025-08" db="UniProtKB">
        <authorList>
            <consortium name="Ensembl"/>
        </authorList>
    </citation>
    <scope>IDENTIFICATION</scope>
</reference>
<organism evidence="1 2">
    <name type="scientific">Cyprinodon variegatus</name>
    <name type="common">Sheepshead minnow</name>
    <dbReference type="NCBI Taxonomy" id="28743"/>
    <lineage>
        <taxon>Eukaryota</taxon>
        <taxon>Metazoa</taxon>
        <taxon>Chordata</taxon>
        <taxon>Craniata</taxon>
        <taxon>Vertebrata</taxon>
        <taxon>Euteleostomi</taxon>
        <taxon>Actinopterygii</taxon>
        <taxon>Neopterygii</taxon>
        <taxon>Teleostei</taxon>
        <taxon>Neoteleostei</taxon>
        <taxon>Acanthomorphata</taxon>
        <taxon>Ovalentaria</taxon>
        <taxon>Atherinomorphae</taxon>
        <taxon>Cyprinodontiformes</taxon>
        <taxon>Cyprinodontidae</taxon>
        <taxon>Cyprinodon</taxon>
    </lineage>
</organism>
<proteinExistence type="predicted"/>
<protein>
    <submittedName>
        <fullName evidence="1">Uncharacterized protein</fullName>
    </submittedName>
</protein>
<sequence>MPRPVRAQIRALPPTTAMECESLCAARRSAHALLLSENRAREKPSRAHLWNWSAVNLVQLCLAWFSSVCFPFTHDKLSQLLSSDRSRHGFSRKTPTFI</sequence>
<keyword evidence="2" id="KW-1185">Reference proteome</keyword>
<dbReference type="AlphaFoldDB" id="A0A3Q2G047"/>
<evidence type="ECO:0000313" key="2">
    <source>
        <dbReference type="Proteomes" id="UP000265020"/>
    </source>
</evidence>
<accession>A0A3Q2G047</accession>
<dbReference type="Ensembl" id="ENSCVAT00000022515.1">
    <property type="protein sequence ID" value="ENSCVAP00000014630.1"/>
    <property type="gene ID" value="ENSCVAG00000017313.1"/>
</dbReference>
<reference evidence="1" key="2">
    <citation type="submission" date="2025-09" db="UniProtKB">
        <authorList>
            <consortium name="Ensembl"/>
        </authorList>
    </citation>
    <scope>IDENTIFICATION</scope>
</reference>